<protein>
    <recommendedName>
        <fullName evidence="1">UPF0311 protein OG579_09410</fullName>
    </recommendedName>
</protein>
<keyword evidence="3" id="KW-1185">Reference proteome</keyword>
<name>A0AAU4K7I3_9NOCA</name>
<dbReference type="PANTHER" id="PTHR37315">
    <property type="entry name" value="UPF0311 PROTEIN BLR7842"/>
    <property type="match status" value="1"/>
</dbReference>
<sequence length="155" mass="16758">MVTRSAPRLEFVAHLAIDVGPAIDLGDLPDGHRRIVPILGGSVTGPRLCGRVLPAGADHQYLRSERVTELDARYALETDDGARVAVENVGLRVGSAADVAALLRDEPVDPDRIYFRTQPRLSSAHLEYSWLADTLFVATGERTPSTVELDVFAVG</sequence>
<dbReference type="InterPro" id="IPR020915">
    <property type="entry name" value="UPF0311"/>
</dbReference>
<dbReference type="KEGG" id="whr:OG579_09410"/>
<gene>
    <name evidence="2" type="ORF">OG579_09410</name>
</gene>
<dbReference type="PANTHER" id="PTHR37315:SF1">
    <property type="entry name" value="UPF0311 PROTEIN BLR7842"/>
    <property type="match status" value="1"/>
</dbReference>
<reference evidence="2 3" key="1">
    <citation type="submission" date="2022-10" db="EMBL/GenBank/DDBJ databases">
        <title>The complete genomes of actinobacterial strains from the NBC collection.</title>
        <authorList>
            <person name="Joergensen T.S."/>
            <person name="Alvarez Arevalo M."/>
            <person name="Sterndorff E.B."/>
            <person name="Faurdal D."/>
            <person name="Vuksanovic O."/>
            <person name="Mourched A.-S."/>
            <person name="Charusanti P."/>
            <person name="Shaw S."/>
            <person name="Blin K."/>
            <person name="Weber T."/>
        </authorList>
    </citation>
    <scope>NUCLEOTIDE SEQUENCE [LARGE SCALE GENOMIC DNA]</scope>
    <source>
        <strain evidence="2 3">NBC_00319</strain>
    </source>
</reference>
<comment type="similarity">
    <text evidence="1">Belongs to the UPF0311 family.</text>
</comment>
<evidence type="ECO:0000256" key="1">
    <source>
        <dbReference type="HAMAP-Rule" id="MF_00775"/>
    </source>
</evidence>
<dbReference type="AlphaFoldDB" id="A0AAU4K7I3"/>
<dbReference type="Proteomes" id="UP001432128">
    <property type="component" value="Chromosome"/>
</dbReference>
<dbReference type="Gene3D" id="2.40.160.20">
    <property type="match status" value="1"/>
</dbReference>
<organism evidence="2 3">
    <name type="scientific">Williamsia herbipolensis</name>
    <dbReference type="NCBI Taxonomy" id="1603258"/>
    <lineage>
        <taxon>Bacteria</taxon>
        <taxon>Bacillati</taxon>
        <taxon>Actinomycetota</taxon>
        <taxon>Actinomycetes</taxon>
        <taxon>Mycobacteriales</taxon>
        <taxon>Nocardiaceae</taxon>
        <taxon>Williamsia</taxon>
    </lineage>
</organism>
<proteinExistence type="inferred from homology"/>
<dbReference type="RefSeq" id="WP_328858913.1">
    <property type="nucleotide sequence ID" value="NZ_CP108021.1"/>
</dbReference>
<evidence type="ECO:0000313" key="2">
    <source>
        <dbReference type="EMBL" id="WUM21961.1"/>
    </source>
</evidence>
<accession>A0AAU4K7I3</accession>
<dbReference type="HAMAP" id="MF_00775">
    <property type="entry name" value="UPF0311"/>
    <property type="match status" value="1"/>
</dbReference>
<evidence type="ECO:0000313" key="3">
    <source>
        <dbReference type="Proteomes" id="UP001432128"/>
    </source>
</evidence>
<dbReference type="EMBL" id="CP108021">
    <property type="protein sequence ID" value="WUM21961.1"/>
    <property type="molecule type" value="Genomic_DNA"/>
</dbReference>
<dbReference type="Pfam" id="PF11578">
    <property type="entry name" value="DUF3237"/>
    <property type="match status" value="1"/>
</dbReference>